<dbReference type="InterPro" id="IPR029058">
    <property type="entry name" value="AB_hydrolase_fold"/>
</dbReference>
<dbReference type="GO" id="GO:0016787">
    <property type="term" value="F:hydrolase activity"/>
    <property type="evidence" value="ECO:0007669"/>
    <property type="project" value="UniProtKB-KW"/>
</dbReference>
<accession>A0A846S0A9</accession>
<dbReference type="PANTHER" id="PTHR22946">
    <property type="entry name" value="DIENELACTONE HYDROLASE DOMAIN-CONTAINING PROTEIN-RELATED"/>
    <property type="match status" value="1"/>
</dbReference>
<dbReference type="AlphaFoldDB" id="A0A846S0A9"/>
<dbReference type="Gene3D" id="3.40.50.1820">
    <property type="entry name" value="alpha/beta hydrolase"/>
    <property type="match status" value="1"/>
</dbReference>
<protein>
    <submittedName>
        <fullName evidence="3">Dienelactone hydrolase</fullName>
    </submittedName>
</protein>
<dbReference type="Proteomes" id="UP000547458">
    <property type="component" value="Unassembled WGS sequence"/>
</dbReference>
<keyword evidence="4" id="KW-1185">Reference proteome</keyword>
<comment type="similarity">
    <text evidence="1">Belongs to the AB hydrolase superfamily.</text>
</comment>
<keyword evidence="3" id="KW-0378">Hydrolase</keyword>
<dbReference type="InterPro" id="IPR008391">
    <property type="entry name" value="AXE1_dom"/>
</dbReference>
<dbReference type="Pfam" id="PF05448">
    <property type="entry name" value="AXE1"/>
    <property type="match status" value="1"/>
</dbReference>
<evidence type="ECO:0000313" key="4">
    <source>
        <dbReference type="Proteomes" id="UP000547458"/>
    </source>
</evidence>
<organism evidence="3 4">
    <name type="scientific">Arthrobacter pigmenti</name>
    <dbReference type="NCBI Taxonomy" id="271432"/>
    <lineage>
        <taxon>Bacteria</taxon>
        <taxon>Bacillati</taxon>
        <taxon>Actinomycetota</taxon>
        <taxon>Actinomycetes</taxon>
        <taxon>Micrococcales</taxon>
        <taxon>Micrococcaceae</taxon>
        <taxon>Arthrobacter</taxon>
    </lineage>
</organism>
<reference evidence="3 4" key="1">
    <citation type="submission" date="2020-03" db="EMBL/GenBank/DDBJ databases">
        <title>Sequencing the genomes of 1000 actinobacteria strains.</title>
        <authorList>
            <person name="Klenk H.-P."/>
        </authorList>
    </citation>
    <scope>NUCLEOTIDE SEQUENCE [LARGE SCALE GENOMIC DNA]</scope>
    <source>
        <strain evidence="3 4">DSM 16403</strain>
    </source>
</reference>
<evidence type="ECO:0000256" key="1">
    <source>
        <dbReference type="ARBA" id="ARBA00008645"/>
    </source>
</evidence>
<comment type="caution">
    <text evidence="3">The sequence shown here is derived from an EMBL/GenBank/DDBJ whole genome shotgun (WGS) entry which is preliminary data.</text>
</comment>
<dbReference type="RefSeq" id="WP_167995180.1">
    <property type="nucleotide sequence ID" value="NZ_JAATJL010000001.1"/>
</dbReference>
<dbReference type="InterPro" id="IPR050261">
    <property type="entry name" value="FrsA_esterase"/>
</dbReference>
<proteinExistence type="inferred from homology"/>
<dbReference type="EMBL" id="JAATJL010000001">
    <property type="protein sequence ID" value="NJC23861.1"/>
    <property type="molecule type" value="Genomic_DNA"/>
</dbReference>
<feature type="domain" description="Acetyl xylan esterase" evidence="2">
    <location>
        <begin position="228"/>
        <end position="271"/>
    </location>
</feature>
<gene>
    <name evidence="3" type="ORF">BJ994_002937</name>
</gene>
<sequence>MTSLPSPIAGYEDWPDAIRRMGRLEAHSKASAQLIDALGVPGPAPETRVQSGPETVVDEVRIRQLSWQLPYGPPTQAYLLTPEGRPGNPGKPGKLPGVLWLHCHGGNKWLGAERLIDAGLGNSPEVRALQQDLYSGQAIANELAKAGFAVLVHDSFTWGSRRFNLDEPSGRVAEGMAARRALWRAEGIHPTEAMEYNAAAALHENVVAKTAGLLGTSYAGVVAFEDLVALKLLTTFPEVDSARIAVGGFSGGGGRALVLSALAPEVRAAVVSCMMTTFEGLFPAHMDSHSWLLATPGLGRTFNWPDLAGINPGCHYLMQYARQDHLFTHTGMHDADTKLRRDAPGRYTGTWHDGGHAVSAEMLRESVDFLSTSLMR</sequence>
<dbReference type="SUPFAM" id="SSF53474">
    <property type="entry name" value="alpha/beta-Hydrolases"/>
    <property type="match status" value="1"/>
</dbReference>
<evidence type="ECO:0000313" key="3">
    <source>
        <dbReference type="EMBL" id="NJC23861.1"/>
    </source>
</evidence>
<name>A0A846S0A9_9MICC</name>
<evidence type="ECO:0000259" key="2">
    <source>
        <dbReference type="Pfam" id="PF05448"/>
    </source>
</evidence>
<dbReference type="PANTHER" id="PTHR22946:SF8">
    <property type="entry name" value="ACETYL XYLAN ESTERASE DOMAIN-CONTAINING PROTEIN"/>
    <property type="match status" value="1"/>
</dbReference>